<protein>
    <submittedName>
        <fullName evidence="1">Uncharacterized protein</fullName>
    </submittedName>
</protein>
<dbReference type="Proteomes" id="UP000054821">
    <property type="component" value="Unassembled WGS sequence"/>
</dbReference>
<dbReference type="EMBL" id="JPDN02000005">
    <property type="protein sequence ID" value="PON29073.1"/>
    <property type="molecule type" value="Genomic_DNA"/>
</dbReference>
<gene>
    <name evidence="1" type="ORF">TGAM01_v202181</name>
</gene>
<dbReference type="RefSeq" id="XP_024406343.1">
    <property type="nucleotide sequence ID" value="XM_024548940.1"/>
</dbReference>
<sequence>MRAVKDASFMRTTSYRKLCSQQPLPQEPISYSYSSPSLSHRHLL</sequence>
<keyword evidence="2" id="KW-1185">Reference proteome</keyword>
<reference evidence="1 2" key="1">
    <citation type="journal article" date="2016" name="Genome Announc.">
        <title>Draft Whole-Genome Sequence of Trichoderma gamsii T6085, a Promising Biocontrol Agent of Fusarium Head Blight on Wheat.</title>
        <authorList>
            <person name="Baroncelli R."/>
            <person name="Zapparata A."/>
            <person name="Piaggeschi G."/>
            <person name="Sarrocco S."/>
            <person name="Vannacci G."/>
        </authorList>
    </citation>
    <scope>NUCLEOTIDE SEQUENCE [LARGE SCALE GENOMIC DNA]</scope>
    <source>
        <strain evidence="1 2">T6085</strain>
    </source>
</reference>
<name>A0A2P4ZXU3_9HYPO</name>
<comment type="caution">
    <text evidence="1">The sequence shown here is derived from an EMBL/GenBank/DDBJ whole genome shotgun (WGS) entry which is preliminary data.</text>
</comment>
<organism evidence="1 2">
    <name type="scientific">Trichoderma gamsii</name>
    <dbReference type="NCBI Taxonomy" id="398673"/>
    <lineage>
        <taxon>Eukaryota</taxon>
        <taxon>Fungi</taxon>
        <taxon>Dikarya</taxon>
        <taxon>Ascomycota</taxon>
        <taxon>Pezizomycotina</taxon>
        <taxon>Sordariomycetes</taxon>
        <taxon>Hypocreomycetidae</taxon>
        <taxon>Hypocreales</taxon>
        <taxon>Hypocreaceae</taxon>
        <taxon>Trichoderma</taxon>
    </lineage>
</organism>
<accession>A0A2P4ZXU3</accession>
<dbReference type="GeneID" id="36347387"/>
<evidence type="ECO:0000313" key="1">
    <source>
        <dbReference type="EMBL" id="PON29073.1"/>
    </source>
</evidence>
<dbReference type="AlphaFoldDB" id="A0A2P4ZXU3"/>
<proteinExistence type="predicted"/>
<evidence type="ECO:0000313" key="2">
    <source>
        <dbReference type="Proteomes" id="UP000054821"/>
    </source>
</evidence>